<keyword evidence="3" id="KW-1185">Reference proteome</keyword>
<reference evidence="2" key="1">
    <citation type="journal article" date="2020" name="Stud. Mycol.">
        <title>101 Dothideomycetes genomes: a test case for predicting lifestyles and emergence of pathogens.</title>
        <authorList>
            <person name="Haridas S."/>
            <person name="Albert R."/>
            <person name="Binder M."/>
            <person name="Bloem J."/>
            <person name="Labutti K."/>
            <person name="Salamov A."/>
            <person name="Andreopoulos B."/>
            <person name="Baker S."/>
            <person name="Barry K."/>
            <person name="Bills G."/>
            <person name="Bluhm B."/>
            <person name="Cannon C."/>
            <person name="Castanera R."/>
            <person name="Culley D."/>
            <person name="Daum C."/>
            <person name="Ezra D."/>
            <person name="Gonzalez J."/>
            <person name="Henrissat B."/>
            <person name="Kuo A."/>
            <person name="Liang C."/>
            <person name="Lipzen A."/>
            <person name="Lutzoni F."/>
            <person name="Magnuson J."/>
            <person name="Mondo S."/>
            <person name="Nolan M."/>
            <person name="Ohm R."/>
            <person name="Pangilinan J."/>
            <person name="Park H.-J."/>
            <person name="Ramirez L."/>
            <person name="Alfaro M."/>
            <person name="Sun H."/>
            <person name="Tritt A."/>
            <person name="Yoshinaga Y."/>
            <person name="Zwiers L.-H."/>
            <person name="Turgeon B."/>
            <person name="Goodwin S."/>
            <person name="Spatafora J."/>
            <person name="Crous P."/>
            <person name="Grigoriev I."/>
        </authorList>
    </citation>
    <scope>NUCLEOTIDE SEQUENCE</scope>
    <source>
        <strain evidence="2">CBS 627.86</strain>
    </source>
</reference>
<accession>A0A6A5ZMI6</accession>
<feature type="compositionally biased region" description="Low complexity" evidence="1">
    <location>
        <begin position="533"/>
        <end position="550"/>
    </location>
</feature>
<dbReference type="Proteomes" id="UP000799770">
    <property type="component" value="Unassembled WGS sequence"/>
</dbReference>
<feature type="compositionally biased region" description="Low complexity" evidence="1">
    <location>
        <begin position="270"/>
        <end position="284"/>
    </location>
</feature>
<feature type="region of interest" description="Disordered" evidence="1">
    <location>
        <begin position="388"/>
        <end position="498"/>
    </location>
</feature>
<evidence type="ECO:0000313" key="3">
    <source>
        <dbReference type="Proteomes" id="UP000799770"/>
    </source>
</evidence>
<evidence type="ECO:0000256" key="1">
    <source>
        <dbReference type="SAM" id="MobiDB-lite"/>
    </source>
</evidence>
<feature type="compositionally biased region" description="Basic and acidic residues" evidence="1">
    <location>
        <begin position="472"/>
        <end position="484"/>
    </location>
</feature>
<feature type="compositionally biased region" description="Polar residues" evidence="1">
    <location>
        <begin position="176"/>
        <end position="194"/>
    </location>
</feature>
<sequence>MDSDIAAVWISSAKHREPTARSEDWILDLILNNIIEVRRDVVIANIVDHPLLRMQVEANRRQSYENPMAPNRNPHALVSINNGFVNVNQPPRDPYQVPRQSRAHLAVQQSTQVGATARTFDPVRPNSLGMLQPAKTSTEVMSTEVTDIDTASSMIAVNQRRPASDLSRLAEAYPAETQQPTQHPTLSARSNSSNVGEMKCSKLLQGQRTALKPILPRLQVPPAGTQSPTQRFTLAATFKPSETSQIRGKEEDSQQRGGVPPSEHHHHASSPKFSSPQKKSTPQPYDSPYAPIGFSVSTPTNPPVTARFTPINAHTAPTKAIPGVRNAASLPSVLRDTQKDLQAYLYHSLRQTRHVFPYCTEMRESIEILSVGQHPGVVEARWSDASGKTTNLVPENTLGQEATKGSSNRVAPLHIPKEGGAQKDRNSSPSIIGIVEPRKHLVEGTAETSDHTESSSSNVNPIKVPHLPHPFPSKDAKGDDDQAHLHPPSPFSGNHGREEMGTRIKNLSIGDAKNHDENLPACSPKLASADLGSPPSLMPSSSSNKASASLVEQNIQPVRASKSIARPSLRSRSASTAGLTSATGRVTRGQGVKRTQEDELASSVKKRR</sequence>
<name>A0A6A5ZMI6_9PLEO</name>
<dbReference type="AlphaFoldDB" id="A0A6A5ZMI6"/>
<feature type="region of interest" description="Disordered" evidence="1">
    <location>
        <begin position="237"/>
        <end position="298"/>
    </location>
</feature>
<protein>
    <submittedName>
        <fullName evidence="2">Uncharacterized protein</fullName>
    </submittedName>
</protein>
<evidence type="ECO:0000313" key="2">
    <source>
        <dbReference type="EMBL" id="KAF2120047.1"/>
    </source>
</evidence>
<feature type="region of interest" description="Disordered" evidence="1">
    <location>
        <begin position="174"/>
        <end position="194"/>
    </location>
</feature>
<proteinExistence type="predicted"/>
<feature type="compositionally biased region" description="Polar residues" evidence="1">
    <location>
        <begin position="570"/>
        <end position="584"/>
    </location>
</feature>
<dbReference type="EMBL" id="ML977314">
    <property type="protein sequence ID" value="KAF2120047.1"/>
    <property type="molecule type" value="Genomic_DNA"/>
</dbReference>
<feature type="region of interest" description="Disordered" evidence="1">
    <location>
        <begin position="512"/>
        <end position="608"/>
    </location>
</feature>
<feature type="compositionally biased region" description="Basic and acidic residues" evidence="1">
    <location>
        <begin position="436"/>
        <end position="453"/>
    </location>
</feature>
<feature type="compositionally biased region" description="Polar residues" evidence="1">
    <location>
        <begin position="388"/>
        <end position="409"/>
    </location>
</feature>
<feature type="compositionally biased region" description="Basic and acidic residues" evidence="1">
    <location>
        <begin position="415"/>
        <end position="426"/>
    </location>
</feature>
<organism evidence="2 3">
    <name type="scientific">Lophiotrema nucula</name>
    <dbReference type="NCBI Taxonomy" id="690887"/>
    <lineage>
        <taxon>Eukaryota</taxon>
        <taxon>Fungi</taxon>
        <taxon>Dikarya</taxon>
        <taxon>Ascomycota</taxon>
        <taxon>Pezizomycotina</taxon>
        <taxon>Dothideomycetes</taxon>
        <taxon>Pleosporomycetidae</taxon>
        <taxon>Pleosporales</taxon>
        <taxon>Lophiotremataceae</taxon>
        <taxon>Lophiotrema</taxon>
    </lineage>
</organism>
<gene>
    <name evidence="2" type="ORF">BDV96DRAFT_641907</name>
</gene>